<dbReference type="Proteomes" id="UP000177057">
    <property type="component" value="Unassembled WGS sequence"/>
</dbReference>
<gene>
    <name evidence="2" type="ORF">A3H40_04180</name>
</gene>
<evidence type="ECO:0000313" key="2">
    <source>
        <dbReference type="EMBL" id="OGE72414.1"/>
    </source>
</evidence>
<dbReference type="AlphaFoldDB" id="A0A1F5N449"/>
<name>A0A1F5N449_9BACT</name>
<evidence type="ECO:0000313" key="3">
    <source>
        <dbReference type="Proteomes" id="UP000177057"/>
    </source>
</evidence>
<feature type="transmembrane region" description="Helical" evidence="1">
    <location>
        <begin position="95"/>
        <end position="113"/>
    </location>
</feature>
<accession>A0A1F5N449</accession>
<keyword evidence="1" id="KW-0472">Membrane</keyword>
<dbReference type="STRING" id="1797794.A3H40_04180"/>
<protein>
    <recommendedName>
        <fullName evidence="4">Glycosyltransferase RgtA/B/C/D-like domain-containing protein</fullName>
    </recommendedName>
</protein>
<feature type="transmembrane region" description="Helical" evidence="1">
    <location>
        <begin position="360"/>
        <end position="377"/>
    </location>
</feature>
<reference evidence="2 3" key="1">
    <citation type="journal article" date="2016" name="Nat. Commun.">
        <title>Thousands of microbial genomes shed light on interconnected biogeochemical processes in an aquifer system.</title>
        <authorList>
            <person name="Anantharaman K."/>
            <person name="Brown C.T."/>
            <person name="Hug L.A."/>
            <person name="Sharon I."/>
            <person name="Castelle C.J."/>
            <person name="Probst A.J."/>
            <person name="Thomas B.C."/>
            <person name="Singh A."/>
            <person name="Wilkins M.J."/>
            <person name="Karaoz U."/>
            <person name="Brodie E.L."/>
            <person name="Williams K.H."/>
            <person name="Hubbard S.S."/>
            <person name="Banfield J.F."/>
        </authorList>
    </citation>
    <scope>NUCLEOTIDE SEQUENCE [LARGE SCALE GENOMIC DNA]</scope>
</reference>
<feature type="transmembrane region" description="Helical" evidence="1">
    <location>
        <begin position="12"/>
        <end position="31"/>
    </location>
</feature>
<proteinExistence type="predicted"/>
<dbReference type="Pfam" id="PF26314">
    <property type="entry name" value="MptA_B_family"/>
    <property type="match status" value="1"/>
</dbReference>
<sequence length="392" mass="45701">MNFLKQINPLYLLTLPLTTSVIFLIYSYFWIDHGLVTFLSANRPGIAYFFQLITFTGNNKVAMAQLYFALIIIMFICQLIFFIPRVYKSLSLKPLFIILALITLLYSLSYPFLSKDIFSYYIYAKMAYFYHLNPFNTAPIELAGKDFFVFIAHNINFPYNYGPLYLIYSILPMAILTVNRIILYFITVKLLNGILFFISGFLLYKLTNSDKRIFAIWFLNPFLIIEWLSNSHNDLIMAAFFIIGFFYLTKKKYFKSLNFIMLSILTKYISIIAVPLIFVNNNLRTILLKILGIILPVLIQLTKRAIQPWYLTWSYMFLPLVQLKTLSWIFFSGVGFIQLINYYRFLESSGWGAGLIIEHPNFITNALLVLIFIVEYGDKIKGKGKGKVKIKT</sequence>
<organism evidence="2 3">
    <name type="scientific">Candidatus Daviesbacteria bacterium RIFCSPLOWO2_02_FULL_38_15</name>
    <dbReference type="NCBI Taxonomy" id="1797794"/>
    <lineage>
        <taxon>Bacteria</taxon>
        <taxon>Candidatus Daviesiibacteriota</taxon>
    </lineage>
</organism>
<dbReference type="EMBL" id="MFDV01000008">
    <property type="protein sequence ID" value="OGE72414.1"/>
    <property type="molecule type" value="Genomic_DNA"/>
</dbReference>
<feature type="transmembrane region" description="Helical" evidence="1">
    <location>
        <begin position="181"/>
        <end position="204"/>
    </location>
</feature>
<evidence type="ECO:0000256" key="1">
    <source>
        <dbReference type="SAM" id="Phobius"/>
    </source>
</evidence>
<feature type="transmembrane region" description="Helical" evidence="1">
    <location>
        <begin position="283"/>
        <end position="301"/>
    </location>
</feature>
<feature type="transmembrane region" description="Helical" evidence="1">
    <location>
        <begin position="64"/>
        <end position="83"/>
    </location>
</feature>
<evidence type="ECO:0008006" key="4">
    <source>
        <dbReference type="Google" id="ProtNLM"/>
    </source>
</evidence>
<keyword evidence="1" id="KW-0812">Transmembrane</keyword>
<comment type="caution">
    <text evidence="2">The sequence shown here is derived from an EMBL/GenBank/DDBJ whole genome shotgun (WGS) entry which is preliminary data.</text>
</comment>
<keyword evidence="1" id="KW-1133">Transmembrane helix</keyword>
<feature type="transmembrane region" description="Helical" evidence="1">
    <location>
        <begin position="257"/>
        <end position="277"/>
    </location>
</feature>
<feature type="transmembrane region" description="Helical" evidence="1">
    <location>
        <begin position="313"/>
        <end position="340"/>
    </location>
</feature>